<feature type="compositionally biased region" description="Basic and acidic residues" evidence="1">
    <location>
        <begin position="27"/>
        <end position="45"/>
    </location>
</feature>
<gene>
    <name evidence="2" type="primary">Dana\GF26703</name>
    <name evidence="2" type="ORF">GF26703</name>
</gene>
<sequence>MFRLSSVGVRLRRELFNKRSTLYFCKDKPGRKDKPKKVPDTDHCGRSTAPTGPNCKTKPGSKDKEKEEDEDDCDEE</sequence>
<dbReference type="InParanoid" id="A0A0P8Y0N1"/>
<name>A0A0P8Y0N1_DROAN</name>
<proteinExistence type="predicted"/>
<keyword evidence="3" id="KW-1185">Reference proteome</keyword>
<accession>A0A0P8Y0N1</accession>
<dbReference type="AlphaFoldDB" id="A0A0P8Y0N1"/>
<dbReference type="EMBL" id="CH902617">
    <property type="protein sequence ID" value="KPU80333.1"/>
    <property type="molecule type" value="Genomic_DNA"/>
</dbReference>
<organism evidence="2 3">
    <name type="scientific">Drosophila ananassae</name>
    <name type="common">Fruit fly</name>
    <dbReference type="NCBI Taxonomy" id="7217"/>
    <lineage>
        <taxon>Eukaryota</taxon>
        <taxon>Metazoa</taxon>
        <taxon>Ecdysozoa</taxon>
        <taxon>Arthropoda</taxon>
        <taxon>Hexapoda</taxon>
        <taxon>Insecta</taxon>
        <taxon>Pterygota</taxon>
        <taxon>Neoptera</taxon>
        <taxon>Endopterygota</taxon>
        <taxon>Diptera</taxon>
        <taxon>Brachycera</taxon>
        <taxon>Muscomorpha</taxon>
        <taxon>Ephydroidea</taxon>
        <taxon>Drosophilidae</taxon>
        <taxon>Drosophila</taxon>
        <taxon>Sophophora</taxon>
    </lineage>
</organism>
<feature type="compositionally biased region" description="Acidic residues" evidence="1">
    <location>
        <begin position="66"/>
        <end position="76"/>
    </location>
</feature>
<evidence type="ECO:0000313" key="2">
    <source>
        <dbReference type="EMBL" id="KPU80333.1"/>
    </source>
</evidence>
<feature type="region of interest" description="Disordered" evidence="1">
    <location>
        <begin position="27"/>
        <end position="76"/>
    </location>
</feature>
<evidence type="ECO:0000313" key="3">
    <source>
        <dbReference type="Proteomes" id="UP000007801"/>
    </source>
</evidence>
<dbReference type="Proteomes" id="UP000007801">
    <property type="component" value="Unassembled WGS sequence"/>
</dbReference>
<reference evidence="2 3" key="1">
    <citation type="journal article" date="2007" name="Nature">
        <title>Evolution of genes and genomes on the Drosophila phylogeny.</title>
        <authorList>
            <consortium name="Drosophila 12 Genomes Consortium"/>
            <person name="Clark A.G."/>
            <person name="Eisen M.B."/>
            <person name="Smith D.R."/>
            <person name="Bergman C.M."/>
            <person name="Oliver B."/>
            <person name="Markow T.A."/>
            <person name="Kaufman T.C."/>
            <person name="Kellis M."/>
            <person name="Gelbart W."/>
            <person name="Iyer V.N."/>
            <person name="Pollard D.A."/>
            <person name="Sackton T.B."/>
            <person name="Larracuente A.M."/>
            <person name="Singh N.D."/>
            <person name="Abad J.P."/>
            <person name="Abt D.N."/>
            <person name="Adryan B."/>
            <person name="Aguade M."/>
            <person name="Akashi H."/>
            <person name="Anderson W.W."/>
            <person name="Aquadro C.F."/>
            <person name="Ardell D.H."/>
            <person name="Arguello R."/>
            <person name="Artieri C.G."/>
            <person name="Barbash D.A."/>
            <person name="Barker D."/>
            <person name="Barsanti P."/>
            <person name="Batterham P."/>
            <person name="Batzoglou S."/>
            <person name="Begun D."/>
            <person name="Bhutkar A."/>
            <person name="Blanco E."/>
            <person name="Bosak S.A."/>
            <person name="Bradley R.K."/>
            <person name="Brand A.D."/>
            <person name="Brent M.R."/>
            <person name="Brooks A.N."/>
            <person name="Brown R.H."/>
            <person name="Butlin R.K."/>
            <person name="Caggese C."/>
            <person name="Calvi B.R."/>
            <person name="Bernardo de Carvalho A."/>
            <person name="Caspi A."/>
            <person name="Castrezana S."/>
            <person name="Celniker S.E."/>
            <person name="Chang J.L."/>
            <person name="Chapple C."/>
            <person name="Chatterji S."/>
            <person name="Chinwalla A."/>
            <person name="Civetta A."/>
            <person name="Clifton S.W."/>
            <person name="Comeron J.M."/>
            <person name="Costello J.C."/>
            <person name="Coyne J.A."/>
            <person name="Daub J."/>
            <person name="David R.G."/>
            <person name="Delcher A.L."/>
            <person name="Delehaunty K."/>
            <person name="Do C.B."/>
            <person name="Ebling H."/>
            <person name="Edwards K."/>
            <person name="Eickbush T."/>
            <person name="Evans J.D."/>
            <person name="Filipski A."/>
            <person name="Findeiss S."/>
            <person name="Freyhult E."/>
            <person name="Fulton L."/>
            <person name="Fulton R."/>
            <person name="Garcia A.C."/>
            <person name="Gardiner A."/>
            <person name="Garfield D.A."/>
            <person name="Garvin B.E."/>
            <person name="Gibson G."/>
            <person name="Gilbert D."/>
            <person name="Gnerre S."/>
            <person name="Godfrey J."/>
            <person name="Good R."/>
            <person name="Gotea V."/>
            <person name="Gravely B."/>
            <person name="Greenberg A.J."/>
            <person name="Griffiths-Jones S."/>
            <person name="Gross S."/>
            <person name="Guigo R."/>
            <person name="Gustafson E.A."/>
            <person name="Haerty W."/>
            <person name="Hahn M.W."/>
            <person name="Halligan D.L."/>
            <person name="Halpern A.L."/>
            <person name="Halter G.M."/>
            <person name="Han M.V."/>
            <person name="Heger A."/>
            <person name="Hillier L."/>
            <person name="Hinrichs A.S."/>
            <person name="Holmes I."/>
            <person name="Hoskins R.A."/>
            <person name="Hubisz M.J."/>
            <person name="Hultmark D."/>
            <person name="Huntley M.A."/>
            <person name="Jaffe D.B."/>
            <person name="Jagadeeshan S."/>
            <person name="Jeck W.R."/>
            <person name="Johnson J."/>
            <person name="Jones C.D."/>
            <person name="Jordan W.C."/>
            <person name="Karpen G.H."/>
            <person name="Kataoka E."/>
            <person name="Keightley P.D."/>
            <person name="Kheradpour P."/>
            <person name="Kirkness E.F."/>
            <person name="Koerich L.B."/>
            <person name="Kristiansen K."/>
            <person name="Kudrna D."/>
            <person name="Kulathinal R.J."/>
            <person name="Kumar S."/>
            <person name="Kwok R."/>
            <person name="Lander E."/>
            <person name="Langley C.H."/>
            <person name="Lapoint R."/>
            <person name="Lazzaro B.P."/>
            <person name="Lee S.J."/>
            <person name="Levesque L."/>
            <person name="Li R."/>
            <person name="Lin C.F."/>
            <person name="Lin M.F."/>
            <person name="Lindblad-Toh K."/>
            <person name="Llopart A."/>
            <person name="Long M."/>
            <person name="Low L."/>
            <person name="Lozovsky E."/>
            <person name="Lu J."/>
            <person name="Luo M."/>
            <person name="Machado C.A."/>
            <person name="Makalowski W."/>
            <person name="Marzo M."/>
            <person name="Matsuda M."/>
            <person name="Matzkin L."/>
            <person name="McAllister B."/>
            <person name="McBride C.S."/>
            <person name="McKernan B."/>
            <person name="McKernan K."/>
            <person name="Mendez-Lago M."/>
            <person name="Minx P."/>
            <person name="Mollenhauer M.U."/>
            <person name="Montooth K."/>
            <person name="Mount S.M."/>
            <person name="Mu X."/>
            <person name="Myers E."/>
            <person name="Negre B."/>
            <person name="Newfeld S."/>
            <person name="Nielsen R."/>
            <person name="Noor M.A."/>
            <person name="O'Grady P."/>
            <person name="Pachter L."/>
            <person name="Papaceit M."/>
            <person name="Parisi M.J."/>
            <person name="Parisi M."/>
            <person name="Parts L."/>
            <person name="Pedersen J.S."/>
            <person name="Pesole G."/>
            <person name="Phillippy A.M."/>
            <person name="Ponting C.P."/>
            <person name="Pop M."/>
            <person name="Porcelli D."/>
            <person name="Powell J.R."/>
            <person name="Prohaska S."/>
            <person name="Pruitt K."/>
            <person name="Puig M."/>
            <person name="Quesneville H."/>
            <person name="Ram K.R."/>
            <person name="Rand D."/>
            <person name="Rasmussen M.D."/>
            <person name="Reed L.K."/>
            <person name="Reenan R."/>
            <person name="Reily A."/>
            <person name="Remington K.A."/>
            <person name="Rieger T.T."/>
            <person name="Ritchie M.G."/>
            <person name="Robin C."/>
            <person name="Rogers Y.H."/>
            <person name="Rohde C."/>
            <person name="Rozas J."/>
            <person name="Rubenfield M.J."/>
            <person name="Ruiz A."/>
            <person name="Russo S."/>
            <person name="Salzberg S.L."/>
            <person name="Sanchez-Gracia A."/>
            <person name="Saranga D.J."/>
            <person name="Sato H."/>
            <person name="Schaeffer S.W."/>
            <person name="Schatz M.C."/>
            <person name="Schlenke T."/>
            <person name="Schwartz R."/>
            <person name="Segarra C."/>
            <person name="Singh R.S."/>
            <person name="Sirot L."/>
            <person name="Sirota M."/>
            <person name="Sisneros N.B."/>
            <person name="Smith C.D."/>
            <person name="Smith T.F."/>
            <person name="Spieth J."/>
            <person name="Stage D.E."/>
            <person name="Stark A."/>
            <person name="Stephan W."/>
            <person name="Strausberg R.L."/>
            <person name="Strempel S."/>
            <person name="Sturgill D."/>
            <person name="Sutton G."/>
            <person name="Sutton G.G."/>
            <person name="Tao W."/>
            <person name="Teichmann S."/>
            <person name="Tobari Y.N."/>
            <person name="Tomimura Y."/>
            <person name="Tsolas J.M."/>
            <person name="Valente V.L."/>
            <person name="Venter E."/>
            <person name="Venter J.C."/>
            <person name="Vicario S."/>
            <person name="Vieira F.G."/>
            <person name="Vilella A.J."/>
            <person name="Villasante A."/>
            <person name="Walenz B."/>
            <person name="Wang J."/>
            <person name="Wasserman M."/>
            <person name="Watts T."/>
            <person name="Wilson D."/>
            <person name="Wilson R.K."/>
            <person name="Wing R.A."/>
            <person name="Wolfner M.F."/>
            <person name="Wong A."/>
            <person name="Wong G.K."/>
            <person name="Wu C.I."/>
            <person name="Wu G."/>
            <person name="Yamamoto D."/>
            <person name="Yang H.P."/>
            <person name="Yang S.P."/>
            <person name="Yorke J.A."/>
            <person name="Yoshida K."/>
            <person name="Zdobnov E."/>
            <person name="Zhang P."/>
            <person name="Zhang Y."/>
            <person name="Zimin A.V."/>
            <person name="Baldwin J."/>
            <person name="Abdouelleil A."/>
            <person name="Abdulkadir J."/>
            <person name="Abebe A."/>
            <person name="Abera B."/>
            <person name="Abreu J."/>
            <person name="Acer S.C."/>
            <person name="Aftuck L."/>
            <person name="Alexander A."/>
            <person name="An P."/>
            <person name="Anderson E."/>
            <person name="Anderson S."/>
            <person name="Arachi H."/>
            <person name="Azer M."/>
            <person name="Bachantsang P."/>
            <person name="Barry A."/>
            <person name="Bayul T."/>
            <person name="Berlin A."/>
            <person name="Bessette D."/>
            <person name="Bloom T."/>
            <person name="Blye J."/>
            <person name="Boguslavskiy L."/>
            <person name="Bonnet C."/>
            <person name="Boukhgalter B."/>
            <person name="Bourzgui I."/>
            <person name="Brown A."/>
            <person name="Cahill P."/>
            <person name="Channer S."/>
            <person name="Cheshatsang Y."/>
            <person name="Chuda L."/>
            <person name="Citroen M."/>
            <person name="Collymore A."/>
            <person name="Cooke P."/>
            <person name="Costello M."/>
            <person name="D'Aco K."/>
            <person name="Daza R."/>
            <person name="De Haan G."/>
            <person name="DeGray S."/>
            <person name="DeMaso C."/>
            <person name="Dhargay N."/>
            <person name="Dooley K."/>
            <person name="Dooley E."/>
            <person name="Doricent M."/>
            <person name="Dorje P."/>
            <person name="Dorjee K."/>
            <person name="Dupes A."/>
            <person name="Elong R."/>
            <person name="Falk J."/>
            <person name="Farina A."/>
            <person name="Faro S."/>
            <person name="Ferguson D."/>
            <person name="Fisher S."/>
            <person name="Foley C.D."/>
            <person name="Franke A."/>
            <person name="Friedrich D."/>
            <person name="Gadbois L."/>
            <person name="Gearin G."/>
            <person name="Gearin C.R."/>
            <person name="Giannoukos G."/>
            <person name="Goode T."/>
            <person name="Graham J."/>
            <person name="Grandbois E."/>
            <person name="Grewal S."/>
            <person name="Gyaltsen K."/>
            <person name="Hafez N."/>
            <person name="Hagos B."/>
            <person name="Hall J."/>
            <person name="Henson C."/>
            <person name="Hollinger A."/>
            <person name="Honan T."/>
            <person name="Huard M.D."/>
            <person name="Hughes L."/>
            <person name="Hurhula B."/>
            <person name="Husby M.E."/>
            <person name="Kamat A."/>
            <person name="Kanga B."/>
            <person name="Kashin S."/>
            <person name="Khazanovich D."/>
            <person name="Kisner P."/>
            <person name="Lance K."/>
            <person name="Lara M."/>
            <person name="Lee W."/>
            <person name="Lennon N."/>
            <person name="Letendre F."/>
            <person name="LeVine R."/>
            <person name="Lipovsky A."/>
            <person name="Liu X."/>
            <person name="Liu J."/>
            <person name="Liu S."/>
            <person name="Lokyitsang T."/>
            <person name="Lokyitsang Y."/>
            <person name="Lubonja R."/>
            <person name="Lui A."/>
            <person name="MacDonald P."/>
            <person name="Magnisalis V."/>
            <person name="Maru K."/>
            <person name="Matthews C."/>
            <person name="McCusker W."/>
            <person name="McDonough S."/>
            <person name="Mehta T."/>
            <person name="Meldrim J."/>
            <person name="Meneus L."/>
            <person name="Mihai O."/>
            <person name="Mihalev A."/>
            <person name="Mihova T."/>
            <person name="Mittelman R."/>
            <person name="Mlenga V."/>
            <person name="Montmayeur A."/>
            <person name="Mulrain L."/>
            <person name="Navidi A."/>
            <person name="Naylor J."/>
            <person name="Negash T."/>
            <person name="Nguyen T."/>
            <person name="Nguyen N."/>
            <person name="Nicol R."/>
            <person name="Norbu C."/>
            <person name="Norbu N."/>
            <person name="Novod N."/>
            <person name="O'Neill B."/>
            <person name="Osman S."/>
            <person name="Markiewicz E."/>
            <person name="Oyono O.L."/>
            <person name="Patti C."/>
            <person name="Phunkhang P."/>
            <person name="Pierre F."/>
            <person name="Priest M."/>
            <person name="Raghuraman S."/>
            <person name="Rege F."/>
            <person name="Reyes R."/>
            <person name="Rise C."/>
            <person name="Rogov P."/>
            <person name="Ross K."/>
            <person name="Ryan E."/>
            <person name="Settipalli S."/>
            <person name="Shea T."/>
            <person name="Sherpa N."/>
            <person name="Shi L."/>
            <person name="Shih D."/>
            <person name="Sparrow T."/>
            <person name="Spaulding J."/>
            <person name="Stalker J."/>
            <person name="Stange-Thomann N."/>
            <person name="Stavropoulos S."/>
            <person name="Stone C."/>
            <person name="Strader C."/>
            <person name="Tesfaye S."/>
            <person name="Thomson T."/>
            <person name="Thoulutsang Y."/>
            <person name="Thoulutsang D."/>
            <person name="Topham K."/>
            <person name="Topping I."/>
            <person name="Tsamla T."/>
            <person name="Vassiliev H."/>
            <person name="Vo A."/>
            <person name="Wangchuk T."/>
            <person name="Wangdi T."/>
            <person name="Weiand M."/>
            <person name="Wilkinson J."/>
            <person name="Wilson A."/>
            <person name="Yadav S."/>
            <person name="Young G."/>
            <person name="Yu Q."/>
            <person name="Zembek L."/>
            <person name="Zhong D."/>
            <person name="Zimmer A."/>
            <person name="Zwirko Z."/>
            <person name="Jaffe D.B."/>
            <person name="Alvarez P."/>
            <person name="Brockman W."/>
            <person name="Butler J."/>
            <person name="Chin C."/>
            <person name="Gnerre S."/>
            <person name="Grabherr M."/>
            <person name="Kleber M."/>
            <person name="Mauceli E."/>
            <person name="MacCallum I."/>
        </authorList>
    </citation>
    <scope>NUCLEOTIDE SEQUENCE [LARGE SCALE GENOMIC DNA]</scope>
    <source>
        <strain evidence="3">Tucson 14024-0371.13</strain>
    </source>
</reference>
<protein>
    <submittedName>
        <fullName evidence="2">Uncharacterized protein</fullName>
    </submittedName>
</protein>
<evidence type="ECO:0000256" key="1">
    <source>
        <dbReference type="SAM" id="MobiDB-lite"/>
    </source>
</evidence>